<dbReference type="RefSeq" id="WP_012174960.1">
    <property type="nucleotide sequence ID" value="NC_009943.1"/>
</dbReference>
<dbReference type="GO" id="GO:0032259">
    <property type="term" value="P:methylation"/>
    <property type="evidence" value="ECO:0007669"/>
    <property type="project" value="UniProtKB-KW"/>
</dbReference>
<dbReference type="Gene3D" id="3.40.50.150">
    <property type="entry name" value="Vaccinia Virus protein VP39"/>
    <property type="match status" value="1"/>
</dbReference>
<dbReference type="SUPFAM" id="SSF53335">
    <property type="entry name" value="S-adenosyl-L-methionine-dependent methyltransferases"/>
    <property type="match status" value="1"/>
</dbReference>
<feature type="domain" description="Methyltransferase type 11" evidence="1">
    <location>
        <begin position="252"/>
        <end position="327"/>
    </location>
</feature>
<dbReference type="SUPFAM" id="SSF54534">
    <property type="entry name" value="FKBP-like"/>
    <property type="match status" value="1"/>
</dbReference>
<dbReference type="AlphaFoldDB" id="A8ZZU4"/>
<dbReference type="PANTHER" id="PTHR43036:SF2">
    <property type="entry name" value="OS04G0481300 PROTEIN"/>
    <property type="match status" value="1"/>
</dbReference>
<gene>
    <name evidence="2" type="ordered locus">Dole_1540</name>
</gene>
<dbReference type="PANTHER" id="PTHR43036">
    <property type="entry name" value="OSJNBB0011N17.9 PROTEIN"/>
    <property type="match status" value="1"/>
</dbReference>
<dbReference type="Gene3D" id="3.10.50.40">
    <property type="match status" value="1"/>
</dbReference>
<keyword evidence="2" id="KW-0808">Transferase</keyword>
<reference evidence="2 3" key="1">
    <citation type="submission" date="2007-10" db="EMBL/GenBank/DDBJ databases">
        <title>Complete sequence of Desulfococcus oleovorans Hxd3.</title>
        <authorList>
            <consortium name="US DOE Joint Genome Institute"/>
            <person name="Copeland A."/>
            <person name="Lucas S."/>
            <person name="Lapidus A."/>
            <person name="Barry K."/>
            <person name="Glavina del Rio T."/>
            <person name="Dalin E."/>
            <person name="Tice H."/>
            <person name="Pitluck S."/>
            <person name="Kiss H."/>
            <person name="Brettin T."/>
            <person name="Bruce D."/>
            <person name="Detter J.C."/>
            <person name="Han C."/>
            <person name="Schmutz J."/>
            <person name="Larimer F."/>
            <person name="Land M."/>
            <person name="Hauser L."/>
            <person name="Kyrpides N."/>
            <person name="Kim E."/>
            <person name="Wawrik B."/>
            <person name="Richardson P."/>
        </authorList>
    </citation>
    <scope>NUCLEOTIDE SEQUENCE [LARGE SCALE GENOMIC DNA]</scope>
    <source>
        <strain evidence="3">DSM 6200 / JCM 39069 / Hxd3</strain>
    </source>
</reference>
<dbReference type="OrthoDB" id="529208at2"/>
<dbReference type="HOGENOM" id="CLU_681003_0_0_7"/>
<dbReference type="InterPro" id="IPR046357">
    <property type="entry name" value="PPIase_dom_sf"/>
</dbReference>
<dbReference type="eggNOG" id="COG2226">
    <property type="taxonomic scope" value="Bacteria"/>
</dbReference>
<keyword evidence="2" id="KW-0489">Methyltransferase</keyword>
<organism evidence="2 3">
    <name type="scientific">Desulfosudis oleivorans (strain DSM 6200 / JCM 39069 / Hxd3)</name>
    <name type="common">Desulfococcus oleovorans</name>
    <dbReference type="NCBI Taxonomy" id="96561"/>
    <lineage>
        <taxon>Bacteria</taxon>
        <taxon>Pseudomonadati</taxon>
        <taxon>Thermodesulfobacteriota</taxon>
        <taxon>Desulfobacteria</taxon>
        <taxon>Desulfobacterales</taxon>
        <taxon>Desulfosudaceae</taxon>
        <taxon>Desulfosudis</taxon>
    </lineage>
</organism>
<accession>A8ZZU4</accession>
<sequence length="402" mass="45244">MKSITPDALASIEFEMAWNHGNVSHTDTYLARKVNFWRDFFPNGFCEAMTGRQPGDIVDLEISSDLLVPRHDPGLVKTVVLNQFNGNRDNGHDIVPAYGRFYPKGRLTGMPGIFKDNVAPFRFLETEGTRFYADLNHPLAGKPVQMKARVAKVFDKIAERGGSSVAWLETVTDGPGIQARANGRATDFFAAHPFARSDARPDSVFYEKSRMVNHIDSRARAGITDLYRRLVPENTRVLDLMSSMNSHLPEDRSFAKVTGLGMNAEELAANQRLTGSVVHDLNTTPVLPFDDKSFDAVVCTASIEYLTNPFAVFDEVARVLTQGGVFAVTFSNRWFPPKVTRIWEEIHEFERMGLVSEYFLVPETYDNISTFSMRGLARPADDKYYPDFPESDPVYAVWGYKK</sequence>
<dbReference type="STRING" id="96561.Dole_1540"/>
<evidence type="ECO:0000313" key="2">
    <source>
        <dbReference type="EMBL" id="ABW67344.1"/>
    </source>
</evidence>
<evidence type="ECO:0000259" key="1">
    <source>
        <dbReference type="Pfam" id="PF08241"/>
    </source>
</evidence>
<dbReference type="GO" id="GO:0008757">
    <property type="term" value="F:S-adenosylmethionine-dependent methyltransferase activity"/>
    <property type="evidence" value="ECO:0007669"/>
    <property type="project" value="InterPro"/>
</dbReference>
<dbReference type="CDD" id="cd02440">
    <property type="entry name" value="AdoMet_MTases"/>
    <property type="match status" value="1"/>
</dbReference>
<proteinExistence type="predicted"/>
<dbReference type="GO" id="GO:0003755">
    <property type="term" value="F:peptidyl-prolyl cis-trans isomerase activity"/>
    <property type="evidence" value="ECO:0007669"/>
    <property type="project" value="InterPro"/>
</dbReference>
<dbReference type="Pfam" id="PF08241">
    <property type="entry name" value="Methyltransf_11"/>
    <property type="match status" value="1"/>
</dbReference>
<dbReference type="eggNOG" id="COG1047">
    <property type="taxonomic scope" value="Bacteria"/>
</dbReference>
<dbReference type="InterPro" id="IPR029063">
    <property type="entry name" value="SAM-dependent_MTases_sf"/>
</dbReference>
<protein>
    <submittedName>
        <fullName evidence="2">Methyltransferase type 11</fullName>
    </submittedName>
</protein>
<dbReference type="InterPro" id="IPR013216">
    <property type="entry name" value="Methyltransf_11"/>
</dbReference>
<dbReference type="KEGG" id="dol:Dole_1540"/>
<dbReference type="Proteomes" id="UP000008561">
    <property type="component" value="Chromosome"/>
</dbReference>
<keyword evidence="3" id="KW-1185">Reference proteome</keyword>
<dbReference type="EMBL" id="CP000859">
    <property type="protein sequence ID" value="ABW67344.1"/>
    <property type="molecule type" value="Genomic_DNA"/>
</dbReference>
<name>A8ZZU4_DESOH</name>
<evidence type="ECO:0000313" key="3">
    <source>
        <dbReference type="Proteomes" id="UP000008561"/>
    </source>
</evidence>